<dbReference type="AlphaFoldDB" id="A0A437AER7"/>
<keyword evidence="2" id="KW-1185">Reference proteome</keyword>
<dbReference type="VEuPathDB" id="FungiDB:DFL_000303"/>
<comment type="caution">
    <text evidence="1">The sequence shown here is derived from an EMBL/GenBank/DDBJ whole genome shotgun (WGS) entry which is preliminary data.</text>
</comment>
<dbReference type="OrthoDB" id="2862635at2759"/>
<dbReference type="EMBL" id="SAEB01000001">
    <property type="protein sequence ID" value="RVD89287.1"/>
    <property type="molecule type" value="Genomic_DNA"/>
</dbReference>
<protein>
    <submittedName>
        <fullName evidence="1">Uncharacterized protein</fullName>
    </submittedName>
</protein>
<evidence type="ECO:0000313" key="1">
    <source>
        <dbReference type="EMBL" id="RVD89287.1"/>
    </source>
</evidence>
<reference evidence="1 2" key="1">
    <citation type="submission" date="2019-01" db="EMBL/GenBank/DDBJ databases">
        <title>Intercellular communication is required for trap formation in the nematode-trapping fungus Duddingtonia flagrans.</title>
        <authorList>
            <person name="Youssar L."/>
            <person name="Wernet V."/>
            <person name="Hensel N."/>
            <person name="Hildebrandt H.-G."/>
            <person name="Fischer R."/>
        </authorList>
    </citation>
    <scope>NUCLEOTIDE SEQUENCE [LARGE SCALE GENOMIC DNA]</scope>
    <source>
        <strain evidence="1 2">CBS H-5679</strain>
    </source>
</reference>
<dbReference type="Proteomes" id="UP000283090">
    <property type="component" value="Unassembled WGS sequence"/>
</dbReference>
<dbReference type="GeneID" id="93582614"/>
<dbReference type="RefSeq" id="XP_067494831.1">
    <property type="nucleotide sequence ID" value="XM_067631903.1"/>
</dbReference>
<name>A0A437AER7_ARTFL</name>
<organism evidence="1 2">
    <name type="scientific">Arthrobotrys flagrans</name>
    <name type="common">Nematode-trapping fungus</name>
    <name type="synonym">Trichothecium flagrans</name>
    <dbReference type="NCBI Taxonomy" id="97331"/>
    <lineage>
        <taxon>Eukaryota</taxon>
        <taxon>Fungi</taxon>
        <taxon>Dikarya</taxon>
        <taxon>Ascomycota</taxon>
        <taxon>Pezizomycotina</taxon>
        <taxon>Orbiliomycetes</taxon>
        <taxon>Orbiliales</taxon>
        <taxon>Orbiliaceae</taxon>
        <taxon>Arthrobotrys</taxon>
    </lineage>
</organism>
<gene>
    <name evidence="1" type="ORF">DFL_000303</name>
</gene>
<proteinExistence type="predicted"/>
<sequence>MANIVQVDIPVHVPDPFRGFNPHESPREDLDRVGYPPRPDPNLSPQEHALWEYIAKRNHTYVHAVPTAFQPSRVNPSIGLYKARNWSGGVLPVRPQDDDYELYTWVGLDGWENNETHKVGVVSGIKVEDGKIVDRYNYAAIFLRDRTDATIKVVTFDRFIFEPGDIATGYVGHV</sequence>
<evidence type="ECO:0000313" key="2">
    <source>
        <dbReference type="Proteomes" id="UP000283090"/>
    </source>
</evidence>
<accession>A0A437AER7</accession>